<name>A0AAV5QLS7_9ASCO</name>
<dbReference type="GO" id="GO:0050660">
    <property type="term" value="F:flavin adenine dinucleotide binding"/>
    <property type="evidence" value="ECO:0007669"/>
    <property type="project" value="TreeGrafter"/>
</dbReference>
<dbReference type="AlphaFoldDB" id="A0AAV5QLS7"/>
<dbReference type="GO" id="GO:0004174">
    <property type="term" value="F:electron-transferring-flavoprotein dehydrogenase activity"/>
    <property type="evidence" value="ECO:0007669"/>
    <property type="project" value="TreeGrafter"/>
</dbReference>
<dbReference type="Pfam" id="PF07992">
    <property type="entry name" value="Pyr_redox_2"/>
    <property type="match status" value="1"/>
</dbReference>
<keyword evidence="3" id="KW-0274">FAD</keyword>
<keyword evidence="4" id="KW-0560">Oxidoreductase</keyword>
<evidence type="ECO:0000313" key="7">
    <source>
        <dbReference type="Proteomes" id="UP001360560"/>
    </source>
</evidence>
<evidence type="ECO:0000256" key="1">
    <source>
        <dbReference type="ARBA" id="ARBA00006442"/>
    </source>
</evidence>
<evidence type="ECO:0000256" key="2">
    <source>
        <dbReference type="ARBA" id="ARBA00022630"/>
    </source>
</evidence>
<protein>
    <recommendedName>
        <fullName evidence="5">FAD/NAD(P)-binding domain-containing protein</fullName>
    </recommendedName>
</protein>
<evidence type="ECO:0000313" key="6">
    <source>
        <dbReference type="EMBL" id="GMM35738.1"/>
    </source>
</evidence>
<evidence type="ECO:0000256" key="4">
    <source>
        <dbReference type="ARBA" id="ARBA00023002"/>
    </source>
</evidence>
<dbReference type="EMBL" id="BTFZ01000011">
    <property type="protein sequence ID" value="GMM35738.1"/>
    <property type="molecule type" value="Genomic_DNA"/>
</dbReference>
<reference evidence="6 7" key="1">
    <citation type="journal article" date="2023" name="Elife">
        <title>Identification of key yeast species and microbe-microbe interactions impacting larval growth of Drosophila in the wild.</title>
        <authorList>
            <person name="Mure A."/>
            <person name="Sugiura Y."/>
            <person name="Maeda R."/>
            <person name="Honda K."/>
            <person name="Sakurai N."/>
            <person name="Takahashi Y."/>
            <person name="Watada M."/>
            <person name="Katoh T."/>
            <person name="Gotoh A."/>
            <person name="Gotoh Y."/>
            <person name="Taniguchi I."/>
            <person name="Nakamura K."/>
            <person name="Hayashi T."/>
            <person name="Katayama T."/>
            <person name="Uemura T."/>
            <person name="Hattori Y."/>
        </authorList>
    </citation>
    <scope>NUCLEOTIDE SEQUENCE [LARGE SCALE GENOMIC DNA]</scope>
    <source>
        <strain evidence="6 7">SC-9</strain>
    </source>
</reference>
<keyword evidence="7" id="KW-1185">Reference proteome</keyword>
<organism evidence="6 7">
    <name type="scientific">Saccharomycopsis crataegensis</name>
    <dbReference type="NCBI Taxonomy" id="43959"/>
    <lineage>
        <taxon>Eukaryota</taxon>
        <taxon>Fungi</taxon>
        <taxon>Dikarya</taxon>
        <taxon>Ascomycota</taxon>
        <taxon>Saccharomycotina</taxon>
        <taxon>Saccharomycetes</taxon>
        <taxon>Saccharomycopsidaceae</taxon>
        <taxon>Saccharomycopsis</taxon>
    </lineage>
</organism>
<dbReference type="SUPFAM" id="SSF51905">
    <property type="entry name" value="FAD/NAD(P)-binding domain"/>
    <property type="match status" value="2"/>
</dbReference>
<proteinExistence type="inferred from homology"/>
<dbReference type="GO" id="GO:0005737">
    <property type="term" value="C:cytoplasm"/>
    <property type="evidence" value="ECO:0007669"/>
    <property type="project" value="TreeGrafter"/>
</dbReference>
<dbReference type="Gene3D" id="3.50.50.100">
    <property type="match status" value="1"/>
</dbReference>
<comment type="caution">
    <text evidence="6">The sequence shown here is derived from an EMBL/GenBank/DDBJ whole genome shotgun (WGS) entry which is preliminary data.</text>
</comment>
<dbReference type="PANTHER" id="PTHR43735">
    <property type="entry name" value="APOPTOSIS-INDUCING FACTOR 1"/>
    <property type="match status" value="1"/>
</dbReference>
<dbReference type="GeneID" id="90073713"/>
<gene>
    <name evidence="6" type="ORF">DASC09_030630</name>
</gene>
<evidence type="ECO:0000259" key="5">
    <source>
        <dbReference type="Pfam" id="PF07992"/>
    </source>
</evidence>
<sequence>MKLKILVIGGSYAGIGAIKTLLKLTSTTQATSSNNGVSKIPPVGDHKFEITMIEPKAGFINIMSIPKMVVDKDFSSNTFVDIKNFGIAWDEVLLSDNSGFQVLDTSKKFHTGLEGETIIKNPNVKVKFIQGYVTNLQSNSVSYSRNKLIKKDTPQEFITPVDGPKLAAFDFDYCILASGRGRAWPLDPVASNREELTVEMDQFSTKITNADDITVVGGGAVGVEVAGEIKASHPSKNVTLIHPHPNVPPEPTLSNSYKSSLMEKIKEVGINLRLNTRIRDEVIKNNKTILTTTNGDEITTDLNIWCNYHKNNIKYLENDLFKDSLNQDEITVSDFLQVKTPNQTFEHIFAAGDLPKLGIIKKAGGAMRLASISAANLLAIAYGVEPSKVPLKNWPNKMAITIGSKHSVQSLGNQVIIDNPKVLKNVEDYKNTKCASNLGFETDQFSNK</sequence>
<accession>A0AAV5QLS7</accession>
<dbReference type="PRINTS" id="PR00368">
    <property type="entry name" value="FADPNR"/>
</dbReference>
<dbReference type="InterPro" id="IPR023753">
    <property type="entry name" value="FAD/NAD-binding_dom"/>
</dbReference>
<comment type="similarity">
    <text evidence="1">Belongs to the FAD-dependent oxidoreductase family.</text>
</comment>
<evidence type="ECO:0000256" key="3">
    <source>
        <dbReference type="ARBA" id="ARBA00022827"/>
    </source>
</evidence>
<keyword evidence="2" id="KW-0285">Flavoprotein</keyword>
<dbReference type="InterPro" id="IPR036188">
    <property type="entry name" value="FAD/NAD-bd_sf"/>
</dbReference>
<dbReference type="Proteomes" id="UP001360560">
    <property type="component" value="Unassembled WGS sequence"/>
</dbReference>
<dbReference type="RefSeq" id="XP_064852734.1">
    <property type="nucleotide sequence ID" value="XM_064996662.1"/>
</dbReference>
<dbReference type="PANTHER" id="PTHR43735:SF3">
    <property type="entry name" value="FERROPTOSIS SUPPRESSOR PROTEIN 1"/>
    <property type="match status" value="1"/>
</dbReference>
<feature type="domain" description="FAD/NAD(P)-binding" evidence="5">
    <location>
        <begin position="4"/>
        <end position="355"/>
    </location>
</feature>